<evidence type="ECO:0000256" key="3">
    <source>
        <dbReference type="ARBA" id="ARBA00005207"/>
    </source>
</evidence>
<keyword evidence="7 10" id="KW-0223">Dioxygenase</keyword>
<accession>A0ABN2T2S0</accession>
<evidence type="ECO:0000256" key="7">
    <source>
        <dbReference type="ARBA" id="ARBA00022964"/>
    </source>
</evidence>
<comment type="similarity">
    <text evidence="4 10">Belongs to the LigB/MhpB extradiol dioxygenase family.</text>
</comment>
<dbReference type="InterPro" id="IPR023789">
    <property type="entry name" value="DHPP/DHXA_dioxygenase"/>
</dbReference>
<comment type="catalytic activity">
    <reaction evidence="1 10">
        <text>(2E)-3-(2,3-dihydroxyphenyl)prop-2-enoate + O2 = (2Z,4E,7E)-2-hydroxy-6-oxonona-2,4,7-trienedioate + H(+)</text>
        <dbReference type="Rhea" id="RHEA:25054"/>
        <dbReference type="ChEBI" id="CHEBI:15378"/>
        <dbReference type="ChEBI" id="CHEBI:15379"/>
        <dbReference type="ChEBI" id="CHEBI:58642"/>
        <dbReference type="ChEBI" id="CHEBI:66888"/>
        <dbReference type="EC" id="1.13.11.16"/>
    </reaction>
</comment>
<proteinExistence type="inferred from homology"/>
<dbReference type="NCBIfam" id="NF009910">
    <property type="entry name" value="PRK13370.1-4"/>
    <property type="match status" value="1"/>
</dbReference>
<evidence type="ECO:0000259" key="11">
    <source>
        <dbReference type="Pfam" id="PF02900"/>
    </source>
</evidence>
<dbReference type="EMBL" id="BAAAOH010000001">
    <property type="protein sequence ID" value="GAA1996862.1"/>
    <property type="molecule type" value="Genomic_DNA"/>
</dbReference>
<comment type="pathway">
    <text evidence="3 10">Aromatic compound metabolism; 3-phenylpropanoate degradation.</text>
</comment>
<feature type="active site" description="Proton donor" evidence="10">
    <location>
        <position position="115"/>
    </location>
</feature>
<comment type="caution">
    <text evidence="12">The sequence shown here is derived from an EMBL/GenBank/DDBJ whole genome shotgun (WGS) entry which is preliminary data.</text>
</comment>
<evidence type="ECO:0000313" key="13">
    <source>
        <dbReference type="Proteomes" id="UP001500326"/>
    </source>
</evidence>
<name>A0ABN2T2S0_9MICO</name>
<dbReference type="HAMAP" id="MF_01653">
    <property type="entry name" value="MhpB"/>
    <property type="match status" value="1"/>
</dbReference>
<keyword evidence="8 10" id="KW-0560">Oxidoreductase</keyword>
<keyword evidence="6 10" id="KW-0058">Aromatic hydrocarbons catabolism</keyword>
<comment type="function">
    <text evidence="10">Catalyzes the non-heme iron(II)-dependent oxidative cleavage of 2,3-dihydroxyphenylpropionic acid and 2,3-dihydroxicinnamic acid into 2-hydroxy-6-ketononadienedioate and 2-hydroxy-6-ketononatrienedioate, respectively.</text>
</comment>
<keyword evidence="9 10" id="KW-0408">Iron</keyword>
<sequence>MAVATLTMSHSPLLDFVDPPQDVTDDVEGAFAHARAFAEEFAPDLVISFAPDHYNGFFYDIMPSFAVGLEAESIGDFGTHAGRLSVESITAASLAQYVLNKDVDLTVSLDMQVDHGAVQPLEIVFGGIDRVPVIPIFINSVAPPFGPVRRVRRLGAAIGSFVKEHLSDRRVLLVGSGGLSHEPPVPQIATADAALRASLLGGGRNLSPEGRAAREERVITAAHAFAAGTSTLKPLAPEWDRAFLDLITDGRLEDLDAWTPDEMTEVAGNSSHEVRTWIAAYSALAEFGPYSVDYAFYRPIPEYIAGFGVTTAVLA</sequence>
<gene>
    <name evidence="10 12" type="primary">mhpB</name>
    <name evidence="12" type="ORF">GCM10009777_37330</name>
</gene>
<comment type="catalytic activity">
    <reaction evidence="2 10">
        <text>3-(2,3-dihydroxyphenyl)propanoate + O2 = (2Z,4E)-2-hydroxy-6-oxonona-2,4-dienedioate + H(+)</text>
        <dbReference type="Rhea" id="RHEA:23840"/>
        <dbReference type="ChEBI" id="CHEBI:15378"/>
        <dbReference type="ChEBI" id="CHEBI:15379"/>
        <dbReference type="ChEBI" id="CHEBI:46951"/>
        <dbReference type="ChEBI" id="CHEBI:66887"/>
        <dbReference type="EC" id="1.13.11.16"/>
    </reaction>
</comment>
<dbReference type="RefSeq" id="WP_344065919.1">
    <property type="nucleotide sequence ID" value="NZ_BAAAOH010000001.1"/>
</dbReference>
<feature type="domain" description="Extradiol ring-cleavage dioxygenase class III enzyme subunit B" evidence="11">
    <location>
        <begin position="5"/>
        <end position="308"/>
    </location>
</feature>
<dbReference type="Proteomes" id="UP001500326">
    <property type="component" value="Unassembled WGS sequence"/>
</dbReference>
<dbReference type="Gene3D" id="3.40.830.10">
    <property type="entry name" value="LigB-like"/>
    <property type="match status" value="1"/>
</dbReference>
<evidence type="ECO:0000256" key="9">
    <source>
        <dbReference type="ARBA" id="ARBA00023004"/>
    </source>
</evidence>
<keyword evidence="13" id="KW-1185">Reference proteome</keyword>
<dbReference type="EC" id="1.13.11.16" evidence="10"/>
<reference evidence="12 13" key="1">
    <citation type="journal article" date="2019" name="Int. J. Syst. Evol. Microbiol.">
        <title>The Global Catalogue of Microorganisms (GCM) 10K type strain sequencing project: providing services to taxonomists for standard genome sequencing and annotation.</title>
        <authorList>
            <consortium name="The Broad Institute Genomics Platform"/>
            <consortium name="The Broad Institute Genome Sequencing Center for Infectious Disease"/>
            <person name="Wu L."/>
            <person name="Ma J."/>
        </authorList>
    </citation>
    <scope>NUCLEOTIDE SEQUENCE [LARGE SCALE GENOMIC DNA]</scope>
    <source>
        <strain evidence="12 13">JCM 14902</strain>
    </source>
</reference>
<evidence type="ECO:0000256" key="2">
    <source>
        <dbReference type="ARBA" id="ARBA00001843"/>
    </source>
</evidence>
<evidence type="ECO:0000256" key="6">
    <source>
        <dbReference type="ARBA" id="ARBA00022797"/>
    </source>
</evidence>
<comment type="cofactor">
    <cofactor evidence="10">
        <name>Fe(2+)</name>
        <dbReference type="ChEBI" id="CHEBI:29033"/>
    </cofactor>
</comment>
<evidence type="ECO:0000256" key="10">
    <source>
        <dbReference type="HAMAP-Rule" id="MF_01653"/>
    </source>
</evidence>
<feature type="active site" description="Proton acceptor" evidence="10">
    <location>
        <position position="181"/>
    </location>
</feature>
<dbReference type="InterPro" id="IPR004183">
    <property type="entry name" value="Xdiol_dOase_suB"/>
</dbReference>
<dbReference type="CDD" id="cd07365">
    <property type="entry name" value="MhpB_like"/>
    <property type="match status" value="1"/>
</dbReference>
<evidence type="ECO:0000313" key="12">
    <source>
        <dbReference type="EMBL" id="GAA1996862.1"/>
    </source>
</evidence>
<organism evidence="12 13">
    <name type="scientific">Microbacterium pumilum</name>
    <dbReference type="NCBI Taxonomy" id="344165"/>
    <lineage>
        <taxon>Bacteria</taxon>
        <taxon>Bacillati</taxon>
        <taxon>Actinomycetota</taxon>
        <taxon>Actinomycetes</taxon>
        <taxon>Micrococcales</taxon>
        <taxon>Microbacteriaceae</taxon>
        <taxon>Microbacterium</taxon>
    </lineage>
</organism>
<evidence type="ECO:0000256" key="5">
    <source>
        <dbReference type="ARBA" id="ARBA00011881"/>
    </source>
</evidence>
<evidence type="ECO:0000256" key="8">
    <source>
        <dbReference type="ARBA" id="ARBA00023002"/>
    </source>
</evidence>
<dbReference type="Pfam" id="PF02900">
    <property type="entry name" value="LigB"/>
    <property type="match status" value="1"/>
</dbReference>
<evidence type="ECO:0000256" key="4">
    <source>
        <dbReference type="ARBA" id="ARBA00007030"/>
    </source>
</evidence>
<comment type="subunit">
    <text evidence="5 10">Homotetramer.</text>
</comment>
<protein>
    <recommendedName>
        <fullName evidence="10">2,3-dihydroxyphenylpropionate/2,3-dihydroxicinnamic acid 1,2-dioxygenase</fullName>
        <ecNumber evidence="10">1.13.11.16</ecNumber>
    </recommendedName>
    <alternativeName>
        <fullName evidence="10">3-carboxyethylcatechol 2,3-dioxygenase</fullName>
    </alternativeName>
</protein>
<dbReference type="SUPFAM" id="SSF53213">
    <property type="entry name" value="LigB-like"/>
    <property type="match status" value="1"/>
</dbReference>
<evidence type="ECO:0000256" key="1">
    <source>
        <dbReference type="ARBA" id="ARBA00001748"/>
    </source>
</evidence>